<comment type="subcellular location">
    <subcellularLocation>
        <location evidence="1">Endomembrane system</location>
    </subcellularLocation>
</comment>
<dbReference type="GO" id="GO:0006886">
    <property type="term" value="P:intracellular protein transport"/>
    <property type="evidence" value="ECO:0007669"/>
    <property type="project" value="InterPro"/>
</dbReference>
<dbReference type="GO" id="GO:0030131">
    <property type="term" value="C:clathrin adaptor complex"/>
    <property type="evidence" value="ECO:0007669"/>
    <property type="project" value="InterPro"/>
</dbReference>
<dbReference type="CDD" id="cd14837">
    <property type="entry name" value="AP3_Mu_N"/>
    <property type="match status" value="1"/>
</dbReference>
<dbReference type="Gene3D" id="2.60.40.1170">
    <property type="entry name" value="Mu homology domain, subdomain B"/>
    <property type="match status" value="1"/>
</dbReference>
<evidence type="ECO:0000313" key="7">
    <source>
        <dbReference type="Proteomes" id="UP000467700"/>
    </source>
</evidence>
<dbReference type="GO" id="GO:0045290">
    <property type="term" value="F:D-arabinose 1-dehydrogenase [NAD(P)+] activity"/>
    <property type="evidence" value="ECO:0007669"/>
    <property type="project" value="TreeGrafter"/>
</dbReference>
<protein>
    <recommendedName>
        <fullName evidence="5">MHD domain-containing protein</fullName>
    </recommendedName>
</protein>
<accession>A0A8S0VT51</accession>
<dbReference type="InterPro" id="IPR023210">
    <property type="entry name" value="NADP_OxRdtase_dom"/>
</dbReference>
<keyword evidence="7" id="KW-1185">Reference proteome</keyword>
<dbReference type="InterPro" id="IPR036168">
    <property type="entry name" value="AP2_Mu_C_sf"/>
</dbReference>
<dbReference type="GO" id="GO:0005829">
    <property type="term" value="C:cytosol"/>
    <property type="evidence" value="ECO:0007669"/>
    <property type="project" value="TreeGrafter"/>
</dbReference>
<dbReference type="InterPro" id="IPR036812">
    <property type="entry name" value="NAD(P)_OxRdtase_dom_sf"/>
</dbReference>
<keyword evidence="3" id="KW-0653">Protein transport</keyword>
<dbReference type="PANTHER" id="PTHR42686:SF1">
    <property type="entry name" value="GH17980P-RELATED"/>
    <property type="match status" value="1"/>
</dbReference>
<gene>
    <name evidence="6" type="ORF">AAE3_LOCUS1795</name>
</gene>
<evidence type="ECO:0000259" key="5">
    <source>
        <dbReference type="PROSITE" id="PS51072"/>
    </source>
</evidence>
<evidence type="ECO:0000256" key="3">
    <source>
        <dbReference type="ARBA" id="ARBA00022927"/>
    </source>
</evidence>
<dbReference type="Pfam" id="PF00248">
    <property type="entry name" value="Aldo_ket_red"/>
    <property type="match status" value="1"/>
</dbReference>
<dbReference type="GO" id="GO:0070485">
    <property type="term" value="P:dehydro-D-arabinono-1,4-lactone biosynthetic process"/>
    <property type="evidence" value="ECO:0007669"/>
    <property type="project" value="TreeGrafter"/>
</dbReference>
<dbReference type="SUPFAM" id="SSF51430">
    <property type="entry name" value="NAD(P)-linked oxidoreductase"/>
    <property type="match status" value="1"/>
</dbReference>
<dbReference type="OrthoDB" id="870at2759"/>
<dbReference type="PROSITE" id="PS50007">
    <property type="entry name" value="PIPLC_X_DOMAIN"/>
    <property type="match status" value="1"/>
</dbReference>
<dbReference type="InterPro" id="IPR028565">
    <property type="entry name" value="MHD"/>
</dbReference>
<keyword evidence="4" id="KW-0472">Membrane</keyword>
<dbReference type="SUPFAM" id="SSF64356">
    <property type="entry name" value="SNARE-like"/>
    <property type="match status" value="1"/>
</dbReference>
<dbReference type="PRINTS" id="PR00314">
    <property type="entry name" value="CLATHRINADPT"/>
</dbReference>
<dbReference type="PROSITE" id="PS51072">
    <property type="entry name" value="MHD"/>
    <property type="match status" value="1"/>
</dbReference>
<dbReference type="InterPro" id="IPR020471">
    <property type="entry name" value="AKR"/>
</dbReference>
<name>A0A8S0VT51_CYCAE</name>
<proteinExistence type="predicted"/>
<dbReference type="Gene3D" id="3.20.20.100">
    <property type="entry name" value="NADP-dependent oxidoreductase domain"/>
    <property type="match status" value="1"/>
</dbReference>
<dbReference type="Proteomes" id="UP000467700">
    <property type="component" value="Unassembled WGS sequence"/>
</dbReference>
<dbReference type="PANTHER" id="PTHR42686">
    <property type="entry name" value="GH17980P-RELATED"/>
    <property type="match status" value="1"/>
</dbReference>
<evidence type="ECO:0000313" key="6">
    <source>
        <dbReference type="EMBL" id="CAA7259490.1"/>
    </source>
</evidence>
<organism evidence="6 7">
    <name type="scientific">Cyclocybe aegerita</name>
    <name type="common">Black poplar mushroom</name>
    <name type="synonym">Agrocybe aegerita</name>
    <dbReference type="NCBI Taxonomy" id="1973307"/>
    <lineage>
        <taxon>Eukaryota</taxon>
        <taxon>Fungi</taxon>
        <taxon>Dikarya</taxon>
        <taxon>Basidiomycota</taxon>
        <taxon>Agaricomycotina</taxon>
        <taxon>Agaricomycetes</taxon>
        <taxon>Agaricomycetidae</taxon>
        <taxon>Agaricales</taxon>
        <taxon>Agaricineae</taxon>
        <taxon>Bolbitiaceae</taxon>
        <taxon>Cyclocybe</taxon>
    </lineage>
</organism>
<dbReference type="SUPFAM" id="SSF49447">
    <property type="entry name" value="Second domain of Mu2 adaptin subunit (ap50) of ap2 adaptor"/>
    <property type="match status" value="1"/>
</dbReference>
<dbReference type="GO" id="GO:0012505">
    <property type="term" value="C:endomembrane system"/>
    <property type="evidence" value="ECO:0007669"/>
    <property type="project" value="UniProtKB-SubCell"/>
</dbReference>
<dbReference type="Pfam" id="PF00928">
    <property type="entry name" value="Adap_comp_sub"/>
    <property type="match status" value="1"/>
</dbReference>
<dbReference type="GO" id="GO:0016192">
    <property type="term" value="P:vesicle-mediated transport"/>
    <property type="evidence" value="ECO:0007669"/>
    <property type="project" value="InterPro"/>
</dbReference>
<evidence type="ECO:0000256" key="2">
    <source>
        <dbReference type="ARBA" id="ARBA00022448"/>
    </source>
</evidence>
<dbReference type="Gene3D" id="3.30.450.60">
    <property type="match status" value="1"/>
</dbReference>
<evidence type="ECO:0000256" key="1">
    <source>
        <dbReference type="ARBA" id="ARBA00004308"/>
    </source>
</evidence>
<dbReference type="EMBL" id="CACVBS010000024">
    <property type="protein sequence ID" value="CAA7259490.1"/>
    <property type="molecule type" value="Genomic_DNA"/>
</dbReference>
<keyword evidence="2" id="KW-0813">Transport</keyword>
<feature type="domain" description="MHD" evidence="5">
    <location>
        <begin position="594"/>
        <end position="816"/>
    </location>
</feature>
<evidence type="ECO:0000256" key="4">
    <source>
        <dbReference type="ARBA" id="ARBA00023136"/>
    </source>
</evidence>
<comment type="caution">
    <text evidence="6">The sequence shown here is derived from an EMBL/GenBank/DDBJ whole genome shotgun (WGS) entry which is preliminary data.</text>
</comment>
<dbReference type="InterPro" id="IPR001392">
    <property type="entry name" value="Clathrin_mu"/>
</dbReference>
<dbReference type="AlphaFoldDB" id="A0A8S0VT51"/>
<reference evidence="6 7" key="1">
    <citation type="submission" date="2020-01" db="EMBL/GenBank/DDBJ databases">
        <authorList>
            <person name="Gupta K D."/>
        </authorList>
    </citation>
    <scope>NUCLEOTIDE SEQUENCE [LARGE SCALE GENOMIC DNA]</scope>
</reference>
<dbReference type="InterPro" id="IPR018240">
    <property type="entry name" value="Clathrin_mu_CS"/>
</dbReference>
<dbReference type="InterPro" id="IPR011012">
    <property type="entry name" value="Longin-like_dom_sf"/>
</dbReference>
<sequence length="816" mass="88567">MSSAFDLLPPDWEDDFPTSGPLIPALQGGTLNLPAIVYGAGAFSNQYNTDDHLASETPLRTIRLALRYGIRTFDTSVYYGPSEIVLGNALHALHEDFPRSSYQIMTKCGRYGTSTFDYSPATIRESVKRSLDRLKTDYLDTVYLHDVEFVCTTFAPRTTGHHVAALKEDAAAYGLAMEDKATVRGEGDQKILDAFHELQALKSEGLVKNIGITGFPLPTLLRLAILILHTAPFQPVDVLLSYSHLCLQNSTFLEFIPHFYERAKVGQLLAASPLSMGLLTNNPPSWHPAPPPLRQAVVDASKTWSGDFPSLAVGYSISHTSFEERPLPLVLGFSTPREVHEAVKVWREIQEGTSKEARRKGEERVREVFKNAGVTSQVNANLEVRLMSITAFGCQPLRERMGVDGLILLDNTGRPIIQSGFRSTSPAYPLIHVEAVNDALSKAAHLGDVDPVVYVPAYTISDAPTACCHVLHADIRILCPISGNVDPLFGFAFLQTFVDLLQEYFGTLSAESLKDNFDVVYQLLEETLDSGGHPLTTTPNALRDIVLTPSLLNKLLSVAGANISSTINSGSGLGAGGPFSSPIPWRKAGLRYSSNEIYFDVVEELKAVVNKNGVALSNNVFGKIETNCRLSGTPDCSLAFTNPNVLADCAFHPCVRLQRWAQNKTFSFVPPDGKFILVEYRYSPSSAILRASAPSATAAPPVTNATRDGVPIPFVMKAKIEVEDNSASFDITLTSRLTTRPLENLVIDFNLGKEASGIKCIAARGTGGLGRGGTNGLDMGHGGNSGASWAFDSRKKDSYMANADPAMGDPQRAILE</sequence>
<dbReference type="PROSITE" id="PS00990">
    <property type="entry name" value="CLAT_ADAPTOR_M_1"/>
    <property type="match status" value="1"/>
</dbReference>